<dbReference type="EMBL" id="HBNR01040461">
    <property type="protein sequence ID" value="CAE4598895.1"/>
    <property type="molecule type" value="Transcribed_RNA"/>
</dbReference>
<evidence type="ECO:0000313" key="3">
    <source>
        <dbReference type="EMBL" id="CAE4598901.1"/>
    </source>
</evidence>
<protein>
    <recommendedName>
        <fullName evidence="4">F-box domain-containing protein</fullName>
    </recommendedName>
</protein>
<sequence length="281" mass="30201">MNELEATCEAAASPAAPEARPAAPRAVQMEGMLQFVHGVFLGHGFARSRGEGECSEGADVERGPGPLSVRYEHESHRPIAATYVPLHGHLVVHASREGKEGVSAPLSASLQPGMPAETVQAKVEYLLLYPLLYHQCAPAMASLPPDVCFGVLAALAIPALAVVGCASRGLSSAALDDDAIWWRVLTALPPSSYLHSQVEATMAARKRGEAIQPGTYRRLVRDEVARAREEAEQQRLRQEAQTRLRGLLHDPLLVQPGFLSGQGHCMIGGPYDLPPCRGCYF</sequence>
<dbReference type="EMBL" id="HBNR01040464">
    <property type="protein sequence ID" value="CAE4598901.1"/>
    <property type="molecule type" value="Transcribed_RNA"/>
</dbReference>
<evidence type="ECO:0008006" key="4">
    <source>
        <dbReference type="Google" id="ProtNLM"/>
    </source>
</evidence>
<accession>A0A6T1CG81</accession>
<feature type="region of interest" description="Disordered" evidence="1">
    <location>
        <begin position="1"/>
        <end position="23"/>
    </location>
</feature>
<feature type="compositionally biased region" description="Low complexity" evidence="1">
    <location>
        <begin position="9"/>
        <end position="23"/>
    </location>
</feature>
<reference evidence="2" key="1">
    <citation type="submission" date="2021-01" db="EMBL/GenBank/DDBJ databases">
        <authorList>
            <person name="Corre E."/>
            <person name="Pelletier E."/>
            <person name="Niang G."/>
            <person name="Scheremetjew M."/>
            <person name="Finn R."/>
            <person name="Kale V."/>
            <person name="Holt S."/>
            <person name="Cochrane G."/>
            <person name="Meng A."/>
            <person name="Brown T."/>
            <person name="Cohen L."/>
        </authorList>
    </citation>
    <scope>NUCLEOTIDE SEQUENCE</scope>
    <source>
        <strain evidence="2">CCMP3105</strain>
    </source>
</reference>
<evidence type="ECO:0000313" key="2">
    <source>
        <dbReference type="EMBL" id="CAE4598895.1"/>
    </source>
</evidence>
<evidence type="ECO:0000256" key="1">
    <source>
        <dbReference type="SAM" id="MobiDB-lite"/>
    </source>
</evidence>
<organism evidence="2">
    <name type="scientific">Alexandrium monilatum</name>
    <dbReference type="NCBI Taxonomy" id="311494"/>
    <lineage>
        <taxon>Eukaryota</taxon>
        <taxon>Sar</taxon>
        <taxon>Alveolata</taxon>
        <taxon>Dinophyceae</taxon>
        <taxon>Gonyaulacales</taxon>
        <taxon>Pyrocystaceae</taxon>
        <taxon>Alexandrium</taxon>
    </lineage>
</organism>
<proteinExistence type="predicted"/>
<name>A0A6T1CG81_9DINO</name>
<dbReference type="AlphaFoldDB" id="A0A6T1CG81"/>
<gene>
    <name evidence="2" type="ORF">AMON00008_LOCUS28037</name>
    <name evidence="3" type="ORF">AMON00008_LOCUS28040</name>
</gene>